<proteinExistence type="inferred from homology"/>
<keyword evidence="5" id="KW-0479">Metal-binding</keyword>
<dbReference type="PANTHER" id="PTHR10782:SF94">
    <property type="entry name" value="SUPPRESSOR OF VARIEGATION 2-10, ISOFORM I"/>
    <property type="match status" value="1"/>
</dbReference>
<evidence type="ECO:0000256" key="9">
    <source>
        <dbReference type="ARBA" id="ARBA00023242"/>
    </source>
</evidence>
<dbReference type="InterPro" id="IPR023321">
    <property type="entry name" value="PINIT"/>
</dbReference>
<dbReference type="PANTHER" id="PTHR10782">
    <property type="entry name" value="ZINC FINGER MIZ DOMAIN-CONTAINING PROTEIN"/>
    <property type="match status" value="1"/>
</dbReference>
<dbReference type="Gene3D" id="3.30.40.10">
    <property type="entry name" value="Zinc/RING finger domain, C3HC4 (zinc finger)"/>
    <property type="match status" value="1"/>
</dbReference>
<evidence type="ECO:0000256" key="7">
    <source>
        <dbReference type="ARBA" id="ARBA00022786"/>
    </source>
</evidence>
<dbReference type="Pfam" id="PF02891">
    <property type="entry name" value="zf-MIZ"/>
    <property type="match status" value="1"/>
</dbReference>
<name>A0A0K0DBV1_ANGCA</name>
<feature type="compositionally biased region" description="Low complexity" evidence="11">
    <location>
        <begin position="437"/>
        <end position="450"/>
    </location>
</feature>
<evidence type="ECO:0000256" key="4">
    <source>
        <dbReference type="ARBA" id="ARBA00022679"/>
    </source>
</evidence>
<keyword evidence="7" id="KW-0833">Ubl conjugation pathway</keyword>
<dbReference type="InterPro" id="IPR038654">
    <property type="entry name" value="PINIT_sf"/>
</dbReference>
<dbReference type="GO" id="GO:0008270">
    <property type="term" value="F:zinc ion binding"/>
    <property type="evidence" value="ECO:0007669"/>
    <property type="project" value="UniProtKB-KW"/>
</dbReference>
<feature type="region of interest" description="Disordered" evidence="11">
    <location>
        <begin position="410"/>
        <end position="478"/>
    </location>
</feature>
<evidence type="ECO:0000256" key="5">
    <source>
        <dbReference type="ARBA" id="ARBA00022723"/>
    </source>
</evidence>
<dbReference type="CDD" id="cd16650">
    <property type="entry name" value="SP-RING_PIAS-like"/>
    <property type="match status" value="1"/>
</dbReference>
<dbReference type="GO" id="GO:0006357">
    <property type="term" value="P:regulation of transcription by RNA polymerase II"/>
    <property type="evidence" value="ECO:0007669"/>
    <property type="project" value="TreeGrafter"/>
</dbReference>
<dbReference type="GO" id="GO:0000785">
    <property type="term" value="C:chromatin"/>
    <property type="evidence" value="ECO:0007669"/>
    <property type="project" value="TreeGrafter"/>
</dbReference>
<dbReference type="SUPFAM" id="SSF68906">
    <property type="entry name" value="SAP domain"/>
    <property type="match status" value="1"/>
</dbReference>
<feature type="compositionally biased region" description="Acidic residues" evidence="11">
    <location>
        <begin position="412"/>
        <end position="421"/>
    </location>
</feature>
<evidence type="ECO:0000256" key="2">
    <source>
        <dbReference type="ARBA" id="ARBA00004718"/>
    </source>
</evidence>
<evidence type="ECO:0000256" key="8">
    <source>
        <dbReference type="ARBA" id="ARBA00022833"/>
    </source>
</evidence>
<feature type="compositionally biased region" description="Low complexity" evidence="11">
    <location>
        <begin position="463"/>
        <end position="478"/>
    </location>
</feature>
<keyword evidence="4" id="KW-0808">Transferase</keyword>
<dbReference type="InterPro" id="IPR003034">
    <property type="entry name" value="SAP_dom"/>
</dbReference>
<dbReference type="PROSITE" id="PS51044">
    <property type="entry name" value="ZF_SP_RING"/>
    <property type="match status" value="1"/>
</dbReference>
<comment type="similarity">
    <text evidence="3">Belongs to the PIAS family.</text>
</comment>
<dbReference type="InterPro" id="IPR036361">
    <property type="entry name" value="SAP_dom_sf"/>
</dbReference>
<dbReference type="WBParaSite" id="ACAC_0000795201-mRNA-1">
    <property type="protein sequence ID" value="ACAC_0000795201-mRNA-1"/>
    <property type="gene ID" value="ACAC_0000795201"/>
</dbReference>
<reference evidence="14" key="1">
    <citation type="submission" date="2012-09" db="EMBL/GenBank/DDBJ databases">
        <authorList>
            <person name="Martin A.A."/>
        </authorList>
    </citation>
    <scope>NUCLEOTIDE SEQUENCE</scope>
</reference>
<dbReference type="Gene3D" id="2.60.120.780">
    <property type="entry name" value="PINIT domain"/>
    <property type="match status" value="1"/>
</dbReference>
<evidence type="ECO:0000256" key="6">
    <source>
        <dbReference type="ARBA" id="ARBA00022771"/>
    </source>
</evidence>
<keyword evidence="9" id="KW-0539">Nucleus</keyword>
<evidence type="ECO:0000256" key="3">
    <source>
        <dbReference type="ARBA" id="ARBA00005383"/>
    </source>
</evidence>
<reference evidence="15" key="2">
    <citation type="submission" date="2016-04" db="UniProtKB">
        <authorList>
            <consortium name="WormBaseParasite"/>
        </authorList>
    </citation>
    <scope>IDENTIFICATION</scope>
</reference>
<dbReference type="InterPro" id="IPR013083">
    <property type="entry name" value="Znf_RING/FYVE/PHD"/>
</dbReference>
<keyword evidence="14" id="KW-1185">Reference proteome</keyword>
<dbReference type="UniPathway" id="UPA00886"/>
<protein>
    <submittedName>
        <fullName evidence="15">SAP domain-containing protein</fullName>
    </submittedName>
</protein>
<dbReference type="InterPro" id="IPR004181">
    <property type="entry name" value="Znf_MIZ"/>
</dbReference>
<feature type="domain" description="SP-RING-type" evidence="13">
    <location>
        <begin position="272"/>
        <end position="353"/>
    </location>
</feature>
<keyword evidence="6 10" id="KW-0863">Zinc-finger</keyword>
<sequence length="534" mass="59488">MIASMRVNELQTVLSMFKMPKLGKKQELIQRCTELLRTPSVQIQVASQVKLMVGKSNRMAPYQIPVRGYVPNGTMMNGNTSGYTAYRNTQLIHPLQSATVHQSIIPTNKPNVEPKRPSRPVDITQNCMSAREPTRPLRLMVEWTGDKRTWVVAVYLVSEFATHAVIWMKKTFVPNKHDLHHLSVFFMSYTSFQNHWQEEHVTRDLIRARLIGSGDDDIAMAQLKISLLCPSMISVHIIHMDSGMSSDGKRGYSHEILFAKKKKCAFIFIVVRKVDIDTLLLKRTYPLLLSRTRITLPARCKNCSHLQCFDLFNFLLMNEKRPTWRCPVCSDWAPFKNIIIDGYFKTLLADVDKEAVEVELLVDGSYRTVKSECIDVDDDDIPSMSATNTTMKSSVLSSKTKTNVDDIIVLSDSDDEEEEQVDQAIRRSLTETGPMRTTSSPRSNDSSIIIIDDETPPGPATTSIQNTTGSCSSSSLPSILASPNTSSSVLVSCPISSPSITSTSVLGAASRLAPSQPHGVLNGRVSALFSFLPI</sequence>
<evidence type="ECO:0000259" key="13">
    <source>
        <dbReference type="PROSITE" id="PS51044"/>
    </source>
</evidence>
<evidence type="ECO:0000313" key="15">
    <source>
        <dbReference type="WBParaSite" id="ACAC_0000795201-mRNA-1"/>
    </source>
</evidence>
<dbReference type="STRING" id="6313.A0A0K0DBV1"/>
<dbReference type="SMART" id="SM00513">
    <property type="entry name" value="SAP"/>
    <property type="match status" value="1"/>
</dbReference>
<dbReference type="GO" id="GO:0016925">
    <property type="term" value="P:protein sumoylation"/>
    <property type="evidence" value="ECO:0007669"/>
    <property type="project" value="UniProtKB-UniPathway"/>
</dbReference>
<dbReference type="GO" id="GO:0003712">
    <property type="term" value="F:transcription coregulator activity"/>
    <property type="evidence" value="ECO:0007669"/>
    <property type="project" value="TreeGrafter"/>
</dbReference>
<dbReference type="PROSITE" id="PS50800">
    <property type="entry name" value="SAP"/>
    <property type="match status" value="1"/>
</dbReference>
<dbReference type="GO" id="GO:0061665">
    <property type="term" value="F:SUMO ligase activity"/>
    <property type="evidence" value="ECO:0007669"/>
    <property type="project" value="TreeGrafter"/>
</dbReference>
<accession>A0A0K0DBV1</accession>
<dbReference type="GO" id="GO:0005634">
    <property type="term" value="C:nucleus"/>
    <property type="evidence" value="ECO:0007669"/>
    <property type="project" value="UniProtKB-SubCell"/>
</dbReference>
<comment type="subcellular location">
    <subcellularLocation>
        <location evidence="1">Nucleus</location>
    </subcellularLocation>
</comment>
<organism evidence="14 15">
    <name type="scientific">Angiostrongylus cantonensis</name>
    <name type="common">Rat lungworm</name>
    <dbReference type="NCBI Taxonomy" id="6313"/>
    <lineage>
        <taxon>Eukaryota</taxon>
        <taxon>Metazoa</taxon>
        <taxon>Ecdysozoa</taxon>
        <taxon>Nematoda</taxon>
        <taxon>Chromadorea</taxon>
        <taxon>Rhabditida</taxon>
        <taxon>Rhabditina</taxon>
        <taxon>Rhabditomorpha</taxon>
        <taxon>Strongyloidea</taxon>
        <taxon>Metastrongylidae</taxon>
        <taxon>Angiostrongylus</taxon>
    </lineage>
</organism>
<feature type="domain" description="SAP" evidence="12">
    <location>
        <begin position="2"/>
        <end position="36"/>
    </location>
</feature>
<evidence type="ECO:0000313" key="14">
    <source>
        <dbReference type="Proteomes" id="UP000035642"/>
    </source>
</evidence>
<evidence type="ECO:0000256" key="11">
    <source>
        <dbReference type="SAM" id="MobiDB-lite"/>
    </source>
</evidence>
<keyword evidence="8" id="KW-0862">Zinc</keyword>
<comment type="pathway">
    <text evidence="2">Protein modification; protein sumoylation.</text>
</comment>
<evidence type="ECO:0000256" key="1">
    <source>
        <dbReference type="ARBA" id="ARBA00004123"/>
    </source>
</evidence>
<evidence type="ECO:0000259" key="12">
    <source>
        <dbReference type="PROSITE" id="PS50800"/>
    </source>
</evidence>
<dbReference type="Gene3D" id="1.10.720.30">
    <property type="entry name" value="SAP domain"/>
    <property type="match status" value="1"/>
</dbReference>
<dbReference type="Pfam" id="PF14324">
    <property type="entry name" value="PINIT"/>
    <property type="match status" value="1"/>
</dbReference>
<dbReference type="Proteomes" id="UP000035642">
    <property type="component" value="Unassembled WGS sequence"/>
</dbReference>
<evidence type="ECO:0000256" key="10">
    <source>
        <dbReference type="PROSITE-ProRule" id="PRU00452"/>
    </source>
</evidence>
<dbReference type="AlphaFoldDB" id="A0A0K0DBV1"/>